<name>A0A218MKD7_9VIRU</name>
<reference evidence="1" key="1">
    <citation type="submission" date="2016-10" db="EMBL/GenBank/DDBJ databases">
        <authorList>
            <person name="Varghese N."/>
        </authorList>
    </citation>
    <scope>NUCLEOTIDE SEQUENCE</scope>
</reference>
<sequence length="102" mass="11691">MSVKAWSDEEEQKLISMYQDEGIKDVHEIGEHFGKGYRSVISKLVQLKIYEKPQADEAEKGQTVKVMLRELEQMLGIQIEGTNLNKKENLSQLLNSIKDKIA</sequence>
<proteinExistence type="predicted"/>
<protein>
    <submittedName>
        <fullName evidence="1">Uncharacterized protein</fullName>
    </submittedName>
</protein>
<organism evidence="1">
    <name type="scientific">uncultured virus</name>
    <dbReference type="NCBI Taxonomy" id="340016"/>
    <lineage>
        <taxon>Viruses</taxon>
        <taxon>environmental samples</taxon>
    </lineage>
</organism>
<reference evidence="1" key="2">
    <citation type="journal article" date="2017" name="Nat. Commun.">
        <title>Single-virus genomics reveals hidden cosmopolitan and abundant viruses.</title>
        <authorList>
            <person name="Martinez-Hernandez F."/>
            <person name="Fornas O."/>
            <person name="Lluesma Gomez M."/>
            <person name="Bolduc B."/>
            <person name="de la Cruz Pena M.J."/>
            <person name="Martinez J.M."/>
            <person name="Anton J."/>
            <person name="Gasol J.M."/>
            <person name="Rosselli R."/>
            <person name="Rodriguez-Valera F."/>
            <person name="Sullivan M.B."/>
            <person name="Acinas S.G."/>
            <person name="Martinez-Garcia M."/>
        </authorList>
    </citation>
    <scope>NUCLEOTIDE SEQUENCE</scope>
</reference>
<dbReference type="EMBL" id="KY052794">
    <property type="protein sequence ID" value="ASE99739.1"/>
    <property type="molecule type" value="Genomic_DNA"/>
</dbReference>
<accession>A0A218MKD7</accession>
<evidence type="ECO:0000313" key="1">
    <source>
        <dbReference type="EMBL" id="ASE99739.1"/>
    </source>
</evidence>